<keyword evidence="3" id="KW-1185">Reference proteome</keyword>
<comment type="caution">
    <text evidence="2">The sequence shown here is derived from an EMBL/GenBank/DDBJ whole genome shotgun (WGS) entry which is preliminary data.</text>
</comment>
<gene>
    <name evidence="2" type="ORF">EV209_0647</name>
</gene>
<dbReference type="InterPro" id="IPR008979">
    <property type="entry name" value="Galactose-bd-like_sf"/>
</dbReference>
<sequence length="874" mass="98265">MQIMDLSGSWDYETDEENTGLDRKLFQRKLKGAGFLLPGSACQNQIGRKQEYAAEFTPEAVRAPRERYEYVGPLWLQRQVRVPRGCEGKDVRLFLERVNMASQAWVDGKCAGRQVVELSAPHCHDLTGLLTPGVHTITLRLDNRNLLNIGGMASGYSIDTQGIWSGVIGRMELQFLNQERMEDIQVYPCDNGIDVKVVTASGISSPGKKSAARLRLTIVSPDGEPLPCVSREVELYQARQTERFHCEIREICWWNEFHPCLYRLDAVLETENGGEDRRTVTFGMRLACSREKNLLLNGRPIFLRGTTDCAIDPLTGYPSMEEETWVKRFSTVKEYGMNHVRFHAWCPPEAAFAAADRLGIYLSVEMPFWLNRDVGCPAAGEDILHRYYFTQEALAISKTYGNHPSFLMFSNGNEIMGDFELLEDIIIMMKAQDPRHLYTLTSNFDHPVSPCEDYLCAFEAGGHPVRLQHLQEAAAEHSCLDYREAVEDVPAPVVSFEVGQYCVFPDVDLILEYQGNMLPVNLEAIRREMIKNGIYDRRKDYIAASGAMAALLYKEDVETALRTEGFGGFSLLSLCDYTGQNTAAVGLLNAFWESKGILTPEEFRQFCGPAVPLFLSKRVYSTEETLKARLKLFDSREERAESPLFHLELWNGKELFFRTETREQQVEIPLTGLSNPAGLRVKLSAEGGSNSWMVYVYPEKEKTGLPMLRGDSEELKRLIREGGRAVVSGEGLKCPVEGSFTPVFWSPVFFPSSRPCGAIIDSGHPLFENFPTEEYPGFQWKALIDGCAGAKLQQLGSGFRSIVELAPNFLTQTPASPLFEGKVGAAEILFCGFDLQGEQLPVKGLRQSIAEYVLSDKFRPDQEISPETFLGMFF</sequence>
<evidence type="ECO:0000313" key="2">
    <source>
        <dbReference type="EMBL" id="RZT02528.1"/>
    </source>
</evidence>
<dbReference type="Pfam" id="PF02836">
    <property type="entry name" value="Glyco_hydro_2_C"/>
    <property type="match status" value="1"/>
</dbReference>
<dbReference type="EMBL" id="SGXF01000001">
    <property type="protein sequence ID" value="RZT02528.1"/>
    <property type="molecule type" value="Genomic_DNA"/>
</dbReference>
<accession>A0A4Q7PR49</accession>
<dbReference type="Gene3D" id="2.60.120.260">
    <property type="entry name" value="Galactose-binding domain-like"/>
    <property type="match status" value="1"/>
</dbReference>
<name>A0A4Q7PR49_9FIRM</name>
<dbReference type="Proteomes" id="UP000292927">
    <property type="component" value="Unassembled WGS sequence"/>
</dbReference>
<dbReference type="AlphaFoldDB" id="A0A4Q7PR49"/>
<dbReference type="GO" id="GO:0005975">
    <property type="term" value="P:carbohydrate metabolic process"/>
    <property type="evidence" value="ECO:0007669"/>
    <property type="project" value="InterPro"/>
</dbReference>
<dbReference type="InterPro" id="IPR036156">
    <property type="entry name" value="Beta-gal/glucu_dom_sf"/>
</dbReference>
<dbReference type="Gene3D" id="3.20.20.80">
    <property type="entry name" value="Glycosidases"/>
    <property type="match status" value="1"/>
</dbReference>
<evidence type="ECO:0000313" key="3">
    <source>
        <dbReference type="Proteomes" id="UP000292927"/>
    </source>
</evidence>
<dbReference type="PANTHER" id="PTHR42732">
    <property type="entry name" value="BETA-GALACTOSIDASE"/>
    <property type="match status" value="1"/>
</dbReference>
<dbReference type="SUPFAM" id="SSF51445">
    <property type="entry name" value="(Trans)glycosidases"/>
    <property type="match status" value="1"/>
</dbReference>
<evidence type="ECO:0000259" key="1">
    <source>
        <dbReference type="Pfam" id="PF02836"/>
    </source>
</evidence>
<feature type="domain" description="Glycoside hydrolase family 2 catalytic" evidence="1">
    <location>
        <begin position="290"/>
        <end position="443"/>
    </location>
</feature>
<dbReference type="SUPFAM" id="SSF49303">
    <property type="entry name" value="beta-Galactosidase/glucuronidase domain"/>
    <property type="match status" value="1"/>
</dbReference>
<keyword evidence="2" id="KW-0378">Hydrolase</keyword>
<dbReference type="GO" id="GO:0004553">
    <property type="term" value="F:hydrolase activity, hydrolyzing O-glycosyl compounds"/>
    <property type="evidence" value="ECO:0007669"/>
    <property type="project" value="InterPro"/>
</dbReference>
<protein>
    <submittedName>
        <fullName evidence="2">Glycosyl hydrolase family 2</fullName>
    </submittedName>
</protein>
<organism evidence="2 3">
    <name type="scientific">Cuneatibacter caecimuris</name>
    <dbReference type="NCBI Taxonomy" id="1796618"/>
    <lineage>
        <taxon>Bacteria</taxon>
        <taxon>Bacillati</taxon>
        <taxon>Bacillota</taxon>
        <taxon>Clostridia</taxon>
        <taxon>Lachnospirales</taxon>
        <taxon>Lachnospiraceae</taxon>
        <taxon>Cuneatibacter</taxon>
    </lineage>
</organism>
<dbReference type="InterPro" id="IPR006103">
    <property type="entry name" value="Glyco_hydro_2_cat"/>
</dbReference>
<reference evidence="2 3" key="1">
    <citation type="submission" date="2019-02" db="EMBL/GenBank/DDBJ databases">
        <title>Genomic Encyclopedia of Type Strains, Phase IV (KMG-IV): sequencing the most valuable type-strain genomes for metagenomic binning, comparative biology and taxonomic classification.</title>
        <authorList>
            <person name="Goeker M."/>
        </authorList>
    </citation>
    <scope>NUCLEOTIDE SEQUENCE [LARGE SCALE GENOMIC DNA]</scope>
    <source>
        <strain evidence="2 3">DSM 29486</strain>
    </source>
</reference>
<dbReference type="InterPro" id="IPR051913">
    <property type="entry name" value="GH2_Domain-Containing"/>
</dbReference>
<dbReference type="SUPFAM" id="SSF49785">
    <property type="entry name" value="Galactose-binding domain-like"/>
    <property type="match status" value="1"/>
</dbReference>
<proteinExistence type="predicted"/>
<dbReference type="OrthoDB" id="9814867at2"/>
<dbReference type="InterPro" id="IPR017853">
    <property type="entry name" value="GH"/>
</dbReference>